<evidence type="ECO:0000313" key="1">
    <source>
        <dbReference type="EMBL" id="SEI12860.1"/>
    </source>
</evidence>
<accession>A0A1H6NHR4</accession>
<name>A0A1H6NHR4_9PSED</name>
<gene>
    <name evidence="1" type="ORF">SAMN05216581_2532</name>
</gene>
<organism evidence="1 2">
    <name type="scientific">Pseudomonas asplenii</name>
    <dbReference type="NCBI Taxonomy" id="53407"/>
    <lineage>
        <taxon>Bacteria</taxon>
        <taxon>Pseudomonadati</taxon>
        <taxon>Pseudomonadota</taxon>
        <taxon>Gammaproteobacteria</taxon>
        <taxon>Pseudomonadales</taxon>
        <taxon>Pseudomonadaceae</taxon>
        <taxon>Pseudomonas</taxon>
    </lineage>
</organism>
<protein>
    <submittedName>
        <fullName evidence="1">Uncharacterized protein</fullName>
    </submittedName>
</protein>
<dbReference type="RefSeq" id="WP_155250547.1">
    <property type="nucleotide sequence ID" value="NZ_LT629972.1"/>
</dbReference>
<evidence type="ECO:0000313" key="2">
    <source>
        <dbReference type="Proteomes" id="UP000182272"/>
    </source>
</evidence>
<dbReference type="Proteomes" id="UP000182272">
    <property type="component" value="Chromosome I"/>
</dbReference>
<dbReference type="EMBL" id="LT629972">
    <property type="protein sequence ID" value="SEI12860.1"/>
    <property type="molecule type" value="Genomic_DNA"/>
</dbReference>
<sequence>MRMVLEVENELYQLLQIAAQLNQLSLEDECLRRLDGGQRRSRYLQALVA</sequence>
<proteinExistence type="predicted"/>
<dbReference type="AlphaFoldDB" id="A0A1H6NHR4"/>
<reference evidence="1 2" key="1">
    <citation type="submission" date="2016-10" db="EMBL/GenBank/DDBJ databases">
        <authorList>
            <person name="de Groot N.N."/>
        </authorList>
    </citation>
    <scope>NUCLEOTIDE SEQUENCE [LARGE SCALE GENOMIC DNA]</scope>
    <source>
        <strain evidence="1 2">LMG 2158</strain>
    </source>
</reference>